<dbReference type="EMBL" id="KV453941">
    <property type="protein sequence ID" value="ODV71391.1"/>
    <property type="molecule type" value="Genomic_DNA"/>
</dbReference>
<feature type="domain" description="Metallo-beta-lactamase" evidence="10">
    <location>
        <begin position="14"/>
        <end position="172"/>
    </location>
</feature>
<dbReference type="Pfam" id="PF00753">
    <property type="entry name" value="Lactamase_B"/>
    <property type="match status" value="2"/>
</dbReference>
<dbReference type="EMBL" id="CDQK01000006">
    <property type="protein sequence ID" value="CEP24331.1"/>
    <property type="molecule type" value="Genomic_DNA"/>
</dbReference>
<dbReference type="SUPFAM" id="SSF56281">
    <property type="entry name" value="Metallo-hydrolase/oxidoreductase"/>
    <property type="match status" value="1"/>
</dbReference>
<dbReference type="InterPro" id="IPR036866">
    <property type="entry name" value="RibonucZ/Hydroxyglut_hydro"/>
</dbReference>
<keyword evidence="14" id="KW-1185">Reference proteome</keyword>
<dbReference type="Gene3D" id="3.60.15.10">
    <property type="entry name" value="Ribonuclease Z/Hydroxyacylglutathione hydrolase-like"/>
    <property type="match status" value="1"/>
</dbReference>
<evidence type="ECO:0000256" key="6">
    <source>
        <dbReference type="ARBA" id="ARBA00022723"/>
    </source>
</evidence>
<keyword evidence="8" id="KW-0862">Zinc</keyword>
<name>A0A0H5C807_CYBJN</name>
<evidence type="ECO:0000256" key="9">
    <source>
        <dbReference type="ARBA" id="ARBA00031044"/>
    </source>
</evidence>
<reference evidence="13" key="2">
    <citation type="journal article" date="2015" name="J. Biotechnol.">
        <title>The structure of the Cyberlindnera jadinii genome and its relation to Candida utilis analyzed by the occurrence of single nucleotide polymorphisms.</title>
        <authorList>
            <person name="Rupp O."/>
            <person name="Brinkrolf K."/>
            <person name="Buerth C."/>
            <person name="Kunigo M."/>
            <person name="Schneider J."/>
            <person name="Jaenicke S."/>
            <person name="Goesmann A."/>
            <person name="Puehler A."/>
            <person name="Jaeger K.-E."/>
            <person name="Ernst J.F."/>
        </authorList>
    </citation>
    <scope>NUCLEOTIDE SEQUENCE [LARGE SCALE GENOMIC DNA]</scope>
    <source>
        <strain evidence="13">ATCC 18201 / CBS 1600 / BCRC 20928 / JCM 3617 / NBRC 0987 / NRRL Y-1542</strain>
    </source>
</reference>
<dbReference type="Proteomes" id="UP000038830">
    <property type="component" value="Unassembled WGS sequence"/>
</dbReference>
<reference evidence="11" key="1">
    <citation type="submission" date="2014-12" db="EMBL/GenBank/DDBJ databases">
        <authorList>
            <person name="Jaenicke S."/>
        </authorList>
    </citation>
    <scope>NUCLEOTIDE SEQUENCE [LARGE SCALE GENOMIC DNA]</scope>
    <source>
        <strain evidence="11">CBS1600</strain>
    </source>
</reference>
<reference evidence="12 14" key="3">
    <citation type="journal article" date="2016" name="Proc. Natl. Acad. Sci. U.S.A.">
        <title>Comparative genomics of biotechnologically important yeasts.</title>
        <authorList>
            <person name="Riley R."/>
            <person name="Haridas S."/>
            <person name="Wolfe K.H."/>
            <person name="Lopes M.R."/>
            <person name="Hittinger C.T."/>
            <person name="Goeker M."/>
            <person name="Salamov A.A."/>
            <person name="Wisecaver J.H."/>
            <person name="Long T.M."/>
            <person name="Calvey C.H."/>
            <person name="Aerts A.L."/>
            <person name="Barry K.W."/>
            <person name="Choi C."/>
            <person name="Clum A."/>
            <person name="Coughlan A.Y."/>
            <person name="Deshpande S."/>
            <person name="Douglass A.P."/>
            <person name="Hanson S.J."/>
            <person name="Klenk H.-P."/>
            <person name="LaButti K.M."/>
            <person name="Lapidus A."/>
            <person name="Lindquist E.A."/>
            <person name="Lipzen A.M."/>
            <person name="Meier-Kolthoff J.P."/>
            <person name="Ohm R.A."/>
            <person name="Otillar R.P."/>
            <person name="Pangilinan J.L."/>
            <person name="Peng Y."/>
            <person name="Rokas A."/>
            <person name="Rosa C.A."/>
            <person name="Scheuner C."/>
            <person name="Sibirny A.A."/>
            <person name="Slot J.C."/>
            <person name="Stielow J.B."/>
            <person name="Sun H."/>
            <person name="Kurtzman C.P."/>
            <person name="Blackwell M."/>
            <person name="Grigoriev I.V."/>
            <person name="Jeffries T.W."/>
        </authorList>
    </citation>
    <scope>NUCLEOTIDE SEQUENCE [LARGE SCALE GENOMIC DNA]</scope>
    <source>
        <strain evidence="14">ATCC 18201 / CBS 1600 / BCRC 20928 / JCM 3617 / NBRC 0987 / NRRL Y-1542</strain>
        <strain evidence="12">NRRL Y-1542</strain>
    </source>
</reference>
<dbReference type="GO" id="GO:0004416">
    <property type="term" value="F:hydroxyacylglutathione hydrolase activity"/>
    <property type="evidence" value="ECO:0007669"/>
    <property type="project" value="UniProtKB-EC"/>
</dbReference>
<dbReference type="UniPathway" id="UPA00619">
    <property type="reaction ID" value="UER00676"/>
</dbReference>
<evidence type="ECO:0000256" key="1">
    <source>
        <dbReference type="ARBA" id="ARBA00001623"/>
    </source>
</evidence>
<dbReference type="Pfam" id="PF16123">
    <property type="entry name" value="HAGH_C"/>
    <property type="match status" value="1"/>
</dbReference>
<dbReference type="PANTHER" id="PTHR11935">
    <property type="entry name" value="BETA LACTAMASE DOMAIN"/>
    <property type="match status" value="1"/>
</dbReference>
<evidence type="ECO:0000256" key="8">
    <source>
        <dbReference type="ARBA" id="ARBA00022833"/>
    </source>
</evidence>
<evidence type="ECO:0000313" key="12">
    <source>
        <dbReference type="EMBL" id="ODV71391.1"/>
    </source>
</evidence>
<dbReference type="InterPro" id="IPR001279">
    <property type="entry name" value="Metallo-B-lactamas"/>
</dbReference>
<organism evidence="11 13">
    <name type="scientific">Cyberlindnera jadinii (strain ATCC 18201 / CBS 1600 / BCRC 20928 / JCM 3617 / NBRC 0987 / NRRL Y-1542)</name>
    <name type="common">Torula yeast</name>
    <name type="synonym">Candida utilis</name>
    <dbReference type="NCBI Taxonomy" id="983966"/>
    <lineage>
        <taxon>Eukaryota</taxon>
        <taxon>Fungi</taxon>
        <taxon>Dikarya</taxon>
        <taxon>Ascomycota</taxon>
        <taxon>Saccharomycotina</taxon>
        <taxon>Saccharomycetes</taxon>
        <taxon>Phaffomycetales</taxon>
        <taxon>Phaffomycetaceae</taxon>
        <taxon>Cyberlindnera</taxon>
    </lineage>
</organism>
<dbReference type="OrthoDB" id="515692at2759"/>
<dbReference type="OMA" id="NYIWLLQ"/>
<accession>A0A0H5C807</accession>
<dbReference type="AlphaFoldDB" id="A0A0H5C807"/>
<comment type="similarity">
    <text evidence="4">Belongs to the metallo-beta-lactamase superfamily. Glyoxalase II family.</text>
</comment>
<dbReference type="GeneID" id="30990165"/>
<dbReference type="STRING" id="983966.A0A0H5C807"/>
<comment type="cofactor">
    <cofactor evidence="2">
        <name>Zn(2+)</name>
        <dbReference type="ChEBI" id="CHEBI:29105"/>
    </cofactor>
</comment>
<comment type="pathway">
    <text evidence="3">Secondary metabolite metabolism; methylglyoxal degradation; (R)-lactate from methylglyoxal: step 2/2.</text>
</comment>
<evidence type="ECO:0000256" key="5">
    <source>
        <dbReference type="ARBA" id="ARBA00011917"/>
    </source>
</evidence>
<comment type="catalytic activity">
    <reaction evidence="1">
        <text>an S-(2-hydroxyacyl)glutathione + H2O = a 2-hydroxy carboxylate + glutathione + H(+)</text>
        <dbReference type="Rhea" id="RHEA:21864"/>
        <dbReference type="ChEBI" id="CHEBI:15377"/>
        <dbReference type="ChEBI" id="CHEBI:15378"/>
        <dbReference type="ChEBI" id="CHEBI:57925"/>
        <dbReference type="ChEBI" id="CHEBI:58896"/>
        <dbReference type="ChEBI" id="CHEBI:71261"/>
        <dbReference type="EC" id="3.1.2.6"/>
    </reaction>
</comment>
<dbReference type="PANTHER" id="PTHR11935:SF94">
    <property type="entry name" value="TENZING NORGAY, ISOFORM C"/>
    <property type="match status" value="1"/>
</dbReference>
<dbReference type="GO" id="GO:0046872">
    <property type="term" value="F:metal ion binding"/>
    <property type="evidence" value="ECO:0007669"/>
    <property type="project" value="UniProtKB-KW"/>
</dbReference>
<proteinExistence type="inferred from homology"/>
<gene>
    <name evidence="11" type="primary">GLO2</name>
    <name evidence="11" type="ORF">BN1211_5129</name>
    <name evidence="12" type="ORF">CYBJADRAFT_169437</name>
</gene>
<evidence type="ECO:0000313" key="11">
    <source>
        <dbReference type="EMBL" id="CEP24331.1"/>
    </source>
</evidence>
<dbReference type="EC" id="3.1.2.6" evidence="5"/>
<dbReference type="Proteomes" id="UP000094389">
    <property type="component" value="Unassembled WGS sequence"/>
</dbReference>
<evidence type="ECO:0000256" key="7">
    <source>
        <dbReference type="ARBA" id="ARBA00022801"/>
    </source>
</evidence>
<dbReference type="SMART" id="SM00849">
    <property type="entry name" value="Lactamase_B"/>
    <property type="match status" value="1"/>
</dbReference>
<keyword evidence="6" id="KW-0479">Metal-binding</keyword>
<evidence type="ECO:0000313" key="13">
    <source>
        <dbReference type="Proteomes" id="UP000038830"/>
    </source>
</evidence>
<evidence type="ECO:0000313" key="14">
    <source>
        <dbReference type="Proteomes" id="UP000094389"/>
    </source>
</evidence>
<dbReference type="InterPro" id="IPR032282">
    <property type="entry name" value="HAGH_C"/>
</dbReference>
<dbReference type="InterPro" id="IPR035680">
    <property type="entry name" value="Clx_II_MBL"/>
</dbReference>
<accession>A0A1E4RW17</accession>
<evidence type="ECO:0000259" key="10">
    <source>
        <dbReference type="SMART" id="SM00849"/>
    </source>
</evidence>
<protein>
    <recommendedName>
        <fullName evidence="5">hydroxyacylglutathione hydrolase</fullName>
        <ecNumber evidence="5">3.1.2.6</ecNumber>
    </recommendedName>
    <alternativeName>
        <fullName evidence="9">Glyoxalase II</fullName>
    </alternativeName>
</protein>
<dbReference type="RefSeq" id="XP_020068430.1">
    <property type="nucleotide sequence ID" value="XM_020215769.1"/>
</dbReference>
<keyword evidence="7" id="KW-0378">Hydrolase</keyword>
<evidence type="ECO:0000256" key="3">
    <source>
        <dbReference type="ARBA" id="ARBA00004963"/>
    </source>
</evidence>
<evidence type="ECO:0000256" key="4">
    <source>
        <dbReference type="ARBA" id="ARBA00006759"/>
    </source>
</evidence>
<evidence type="ECO:0000256" key="2">
    <source>
        <dbReference type="ARBA" id="ARBA00001947"/>
    </source>
</evidence>
<sequence length="250" mass="28286">MHVQYLPMRWGRGDNYAYLITDESTKDSWLIDPANPEDIPEETLSKVNVVNIVNTHHHYDHAGGNGHYKKLLKVPIVGGKDCPSVDVVPQDGEKIQLGSNLEITAIHTPCHTQDSICYYFADNKTGEKAVFTGDTLFTAGCGRFFEGEPSEMVTSLNKLAQLPRTTVVYPGHEYTKGNAKFALSVMDNEPLRQLMDYSDKNEFTTGKYTIEDELAFNPFMRCDDDELKAKFHCSDDIQLMGLFREMKNNF</sequence>
<dbReference type="CDD" id="cd07723">
    <property type="entry name" value="hydroxyacylglutathione_hydrolase_MBL-fold"/>
    <property type="match status" value="1"/>
</dbReference>